<evidence type="ECO:0000256" key="2">
    <source>
        <dbReference type="SAM" id="Phobius"/>
    </source>
</evidence>
<proteinExistence type="predicted"/>
<dbReference type="Gene3D" id="3.40.50.1000">
    <property type="entry name" value="HAD superfamily/HAD-like"/>
    <property type="match status" value="1"/>
</dbReference>
<gene>
    <name evidence="3" type="primary">PCA1-1</name>
    <name evidence="3" type="ORF">Focb16_v012435</name>
</gene>
<keyword evidence="2" id="KW-1133">Transmembrane helix</keyword>
<accession>A0A559LDR7</accession>
<dbReference type="PANTHER" id="PTHR46594:SF4">
    <property type="entry name" value="P-TYPE CATION-TRANSPORTING ATPASE"/>
    <property type="match status" value="1"/>
</dbReference>
<protein>
    <submittedName>
        <fullName evidence="3">P-type cation-transporting ATPase</fullName>
    </submittedName>
</protein>
<dbReference type="SUPFAM" id="SSF56784">
    <property type="entry name" value="HAD-like"/>
    <property type="match status" value="1"/>
</dbReference>
<feature type="transmembrane region" description="Helical" evidence="2">
    <location>
        <begin position="69"/>
        <end position="88"/>
    </location>
</feature>
<dbReference type="PANTHER" id="PTHR46594">
    <property type="entry name" value="P-TYPE CATION-TRANSPORTING ATPASE"/>
    <property type="match status" value="1"/>
</dbReference>
<dbReference type="InterPro" id="IPR023214">
    <property type="entry name" value="HAD_sf"/>
</dbReference>
<dbReference type="GO" id="GO:0046872">
    <property type="term" value="F:metal ion binding"/>
    <property type="evidence" value="ECO:0007669"/>
    <property type="project" value="UniProtKB-KW"/>
</dbReference>
<dbReference type="InterPro" id="IPR036412">
    <property type="entry name" value="HAD-like_sf"/>
</dbReference>
<organism evidence="3 4">
    <name type="scientific">Fusarium oxysporum f. sp. cubense</name>
    <dbReference type="NCBI Taxonomy" id="61366"/>
    <lineage>
        <taxon>Eukaryota</taxon>
        <taxon>Fungi</taxon>
        <taxon>Dikarya</taxon>
        <taxon>Ascomycota</taxon>
        <taxon>Pezizomycotina</taxon>
        <taxon>Sordariomycetes</taxon>
        <taxon>Hypocreomycetidae</taxon>
        <taxon>Hypocreales</taxon>
        <taxon>Nectriaceae</taxon>
        <taxon>Fusarium</taxon>
        <taxon>Fusarium oxysporum species complex</taxon>
    </lineage>
</organism>
<name>A0A559LDR7_FUSOC</name>
<comment type="caution">
    <text evidence="3">The sequence shown here is derived from an EMBL/GenBank/DDBJ whole genome shotgun (WGS) entry which is preliminary data.</text>
</comment>
<dbReference type="Proteomes" id="UP000320707">
    <property type="component" value="Unassembled WGS sequence"/>
</dbReference>
<feature type="transmembrane region" description="Helical" evidence="2">
    <location>
        <begin position="42"/>
        <end position="63"/>
    </location>
</feature>
<reference evidence="3 4" key="1">
    <citation type="journal article" date="2019" name="Microbiol. Resour. Announc.">
        <title>High-quality draft genome sequence of Fusarium oxysporum f. sp. cubense strain 160527, a causal agent of Panama disease.</title>
        <authorList>
            <person name="Asai S."/>
            <person name="Ayukawa Y."/>
            <person name="Gan P."/>
            <person name="Masuda S."/>
            <person name="Komatsu K."/>
            <person name="Shirasu K."/>
            <person name="Arie T."/>
        </authorList>
    </citation>
    <scope>NUCLEOTIDE SEQUENCE [LARGE SCALE GENOMIC DNA]</scope>
    <source>
        <strain evidence="3 4">160527</strain>
    </source>
</reference>
<evidence type="ECO:0000313" key="3">
    <source>
        <dbReference type="EMBL" id="TVY71912.1"/>
    </source>
</evidence>
<keyword evidence="2" id="KW-0812">Transmembrane</keyword>
<keyword evidence="2" id="KW-0472">Membrane</keyword>
<evidence type="ECO:0000256" key="1">
    <source>
        <dbReference type="ARBA" id="ARBA00022723"/>
    </source>
</evidence>
<keyword evidence="1" id="KW-0479">Metal-binding</keyword>
<evidence type="ECO:0000313" key="4">
    <source>
        <dbReference type="Proteomes" id="UP000320707"/>
    </source>
</evidence>
<dbReference type="EMBL" id="SRMI01000004">
    <property type="protein sequence ID" value="TVY71912.1"/>
    <property type="molecule type" value="Genomic_DNA"/>
</dbReference>
<dbReference type="AlphaFoldDB" id="A0A559LDR7"/>
<sequence length="93" mass="10041">MNEGTDVAQSAADVVLMRPALSGIITTIDASRKSVNRIKFNFCWSFVYNTFAVLLAAGAFVNARIPPEYAGLGELVSVLPVILAAVLLRWSKI</sequence>